<proteinExistence type="predicted"/>
<sequence>MILTHHYSDEVSIVIAERTVPFQDEMLRPQEDVEVSRVVAHHLGDLIDPVVLQKRIDE</sequence>
<protein>
    <submittedName>
        <fullName evidence="1">Uncharacterized protein</fullName>
    </submittedName>
</protein>
<keyword evidence="2" id="KW-1185">Reference proteome</keyword>
<organism evidence="1 2">
    <name type="scientific">Nesidiocoris tenuis</name>
    <dbReference type="NCBI Taxonomy" id="355587"/>
    <lineage>
        <taxon>Eukaryota</taxon>
        <taxon>Metazoa</taxon>
        <taxon>Ecdysozoa</taxon>
        <taxon>Arthropoda</taxon>
        <taxon>Hexapoda</taxon>
        <taxon>Insecta</taxon>
        <taxon>Pterygota</taxon>
        <taxon>Neoptera</taxon>
        <taxon>Paraneoptera</taxon>
        <taxon>Hemiptera</taxon>
        <taxon>Heteroptera</taxon>
        <taxon>Panheteroptera</taxon>
        <taxon>Cimicomorpha</taxon>
        <taxon>Miridae</taxon>
        <taxon>Dicyphina</taxon>
        <taxon>Nesidiocoris</taxon>
    </lineage>
</organism>
<reference evidence="1 2" key="1">
    <citation type="submission" date="2020-02" db="EMBL/GenBank/DDBJ databases">
        <authorList>
            <person name="Ferguson B K."/>
        </authorList>
    </citation>
    <scope>NUCLEOTIDE SEQUENCE [LARGE SCALE GENOMIC DNA]</scope>
</reference>
<dbReference type="AlphaFoldDB" id="A0A6H5HIS6"/>
<evidence type="ECO:0000313" key="1">
    <source>
        <dbReference type="EMBL" id="CAB0015822.1"/>
    </source>
</evidence>
<dbReference type="EMBL" id="CADCXU010029578">
    <property type="protein sequence ID" value="CAB0015822.1"/>
    <property type="molecule type" value="Genomic_DNA"/>
</dbReference>
<dbReference type="Proteomes" id="UP000479000">
    <property type="component" value="Unassembled WGS sequence"/>
</dbReference>
<evidence type="ECO:0000313" key="2">
    <source>
        <dbReference type="Proteomes" id="UP000479000"/>
    </source>
</evidence>
<gene>
    <name evidence="1" type="ORF">NTEN_LOCUS20162</name>
</gene>
<name>A0A6H5HIS6_9HEMI</name>
<accession>A0A6H5HIS6</accession>